<dbReference type="OrthoDB" id="2739946at2759"/>
<dbReference type="HOGENOM" id="CLU_1343375_0_0_1"/>
<dbReference type="AlphaFoldDB" id="S7Q8A7"/>
<dbReference type="Proteomes" id="UP000030669">
    <property type="component" value="Unassembled WGS sequence"/>
</dbReference>
<organism evidence="2 3">
    <name type="scientific">Gloeophyllum trabeum (strain ATCC 11539 / FP-39264 / Madison 617)</name>
    <name type="common">Brown rot fungus</name>
    <dbReference type="NCBI Taxonomy" id="670483"/>
    <lineage>
        <taxon>Eukaryota</taxon>
        <taxon>Fungi</taxon>
        <taxon>Dikarya</taxon>
        <taxon>Basidiomycota</taxon>
        <taxon>Agaricomycotina</taxon>
        <taxon>Agaricomycetes</taxon>
        <taxon>Gloeophyllales</taxon>
        <taxon>Gloeophyllaceae</taxon>
        <taxon>Gloeophyllum</taxon>
    </lineage>
</organism>
<accession>S7Q8A7</accession>
<feature type="compositionally biased region" description="Basic and acidic residues" evidence="1">
    <location>
        <begin position="25"/>
        <end position="67"/>
    </location>
</feature>
<evidence type="ECO:0000256" key="1">
    <source>
        <dbReference type="SAM" id="MobiDB-lite"/>
    </source>
</evidence>
<proteinExistence type="predicted"/>
<feature type="region of interest" description="Disordered" evidence="1">
    <location>
        <begin position="1"/>
        <end position="85"/>
    </location>
</feature>
<keyword evidence="3" id="KW-1185">Reference proteome</keyword>
<dbReference type="KEGG" id="gtr:GLOTRDRAFT_138012"/>
<dbReference type="RefSeq" id="XP_007864982.1">
    <property type="nucleotide sequence ID" value="XM_007866791.1"/>
</dbReference>
<sequence>MAGVQGDEGRMPGAPGQDGALGPRARGEAKELERLGARERAWEGVRAREEREARRKAVEENERQRKEQKARRAGGTREPSAARRREAFHKIERRWVYHDDDEMDADASAMGAGSEGYPLPTLSAFVDNAKPAKGKGAAHEFEIVESLPRVIALDEEDDDGIDDWEEVEVGPEMETQTTMKTGQVLRKAGQRLKYSDALRNTEGG</sequence>
<name>S7Q8A7_GLOTA</name>
<reference evidence="2 3" key="1">
    <citation type="journal article" date="2012" name="Science">
        <title>The Paleozoic origin of enzymatic lignin decomposition reconstructed from 31 fungal genomes.</title>
        <authorList>
            <person name="Floudas D."/>
            <person name="Binder M."/>
            <person name="Riley R."/>
            <person name="Barry K."/>
            <person name="Blanchette R.A."/>
            <person name="Henrissat B."/>
            <person name="Martinez A.T."/>
            <person name="Otillar R."/>
            <person name="Spatafora J.W."/>
            <person name="Yadav J.S."/>
            <person name="Aerts A."/>
            <person name="Benoit I."/>
            <person name="Boyd A."/>
            <person name="Carlson A."/>
            <person name="Copeland A."/>
            <person name="Coutinho P.M."/>
            <person name="de Vries R.P."/>
            <person name="Ferreira P."/>
            <person name="Findley K."/>
            <person name="Foster B."/>
            <person name="Gaskell J."/>
            <person name="Glotzer D."/>
            <person name="Gorecki P."/>
            <person name="Heitman J."/>
            <person name="Hesse C."/>
            <person name="Hori C."/>
            <person name="Igarashi K."/>
            <person name="Jurgens J.A."/>
            <person name="Kallen N."/>
            <person name="Kersten P."/>
            <person name="Kohler A."/>
            <person name="Kuees U."/>
            <person name="Kumar T.K.A."/>
            <person name="Kuo A."/>
            <person name="LaButti K."/>
            <person name="Larrondo L.F."/>
            <person name="Lindquist E."/>
            <person name="Ling A."/>
            <person name="Lombard V."/>
            <person name="Lucas S."/>
            <person name="Lundell T."/>
            <person name="Martin R."/>
            <person name="McLaughlin D.J."/>
            <person name="Morgenstern I."/>
            <person name="Morin E."/>
            <person name="Murat C."/>
            <person name="Nagy L.G."/>
            <person name="Nolan M."/>
            <person name="Ohm R.A."/>
            <person name="Patyshakuliyeva A."/>
            <person name="Rokas A."/>
            <person name="Ruiz-Duenas F.J."/>
            <person name="Sabat G."/>
            <person name="Salamov A."/>
            <person name="Samejima M."/>
            <person name="Schmutz J."/>
            <person name="Slot J.C."/>
            <person name="St John F."/>
            <person name="Stenlid J."/>
            <person name="Sun H."/>
            <person name="Sun S."/>
            <person name="Syed K."/>
            <person name="Tsang A."/>
            <person name="Wiebenga A."/>
            <person name="Young D."/>
            <person name="Pisabarro A."/>
            <person name="Eastwood D.C."/>
            <person name="Martin F."/>
            <person name="Cullen D."/>
            <person name="Grigoriev I.V."/>
            <person name="Hibbett D.S."/>
        </authorList>
    </citation>
    <scope>NUCLEOTIDE SEQUENCE [LARGE SCALE GENOMIC DNA]</scope>
    <source>
        <strain evidence="2 3">ATCC 11539</strain>
    </source>
</reference>
<gene>
    <name evidence="2" type="ORF">GLOTRDRAFT_138012</name>
</gene>
<protein>
    <submittedName>
        <fullName evidence="2">Uncharacterized protein</fullName>
    </submittedName>
</protein>
<evidence type="ECO:0000313" key="3">
    <source>
        <dbReference type="Proteomes" id="UP000030669"/>
    </source>
</evidence>
<dbReference type="EMBL" id="KB469300">
    <property type="protein sequence ID" value="EPQ56216.1"/>
    <property type="molecule type" value="Genomic_DNA"/>
</dbReference>
<dbReference type="GeneID" id="19303886"/>
<evidence type="ECO:0000313" key="2">
    <source>
        <dbReference type="EMBL" id="EPQ56216.1"/>
    </source>
</evidence>